<keyword evidence="4" id="KW-1185">Reference proteome</keyword>
<evidence type="ECO:0000313" key="3">
    <source>
        <dbReference type="EMBL" id="GAA5042318.1"/>
    </source>
</evidence>
<accession>A0ABP9JUK0</accession>
<gene>
    <name evidence="3" type="ORF">GCM10023318_02440</name>
</gene>
<dbReference type="NCBIfam" id="TIGR00730">
    <property type="entry name" value="Rossman fold protein, TIGR00730 family"/>
    <property type="match status" value="1"/>
</dbReference>
<reference evidence="4" key="1">
    <citation type="journal article" date="2019" name="Int. J. Syst. Evol. Microbiol.">
        <title>The Global Catalogue of Microorganisms (GCM) 10K type strain sequencing project: providing services to taxonomists for standard genome sequencing and annotation.</title>
        <authorList>
            <consortium name="The Broad Institute Genomics Platform"/>
            <consortium name="The Broad Institute Genome Sequencing Center for Infectious Disease"/>
            <person name="Wu L."/>
            <person name="Ma J."/>
        </authorList>
    </citation>
    <scope>NUCLEOTIDE SEQUENCE [LARGE SCALE GENOMIC DNA]</scope>
    <source>
        <strain evidence="4">JCM 18298</strain>
    </source>
</reference>
<organism evidence="3 4">
    <name type="scientific">Nocardia callitridis</name>
    <dbReference type="NCBI Taxonomy" id="648753"/>
    <lineage>
        <taxon>Bacteria</taxon>
        <taxon>Bacillati</taxon>
        <taxon>Actinomycetota</taxon>
        <taxon>Actinomycetes</taxon>
        <taxon>Mycobacteriales</taxon>
        <taxon>Nocardiaceae</taxon>
        <taxon>Nocardia</taxon>
    </lineage>
</organism>
<keyword evidence="2" id="KW-0203">Cytokinin biosynthesis</keyword>
<keyword evidence="2" id="KW-0378">Hydrolase</keyword>
<comment type="catalytic activity">
    <reaction evidence="2">
        <text>9-ribosyl-trans-zeatin 5'-phosphate + H2O = trans-zeatin + D-ribose 5-phosphate</text>
        <dbReference type="Rhea" id="RHEA:48564"/>
        <dbReference type="ChEBI" id="CHEBI:15377"/>
        <dbReference type="ChEBI" id="CHEBI:16522"/>
        <dbReference type="ChEBI" id="CHEBI:78346"/>
        <dbReference type="ChEBI" id="CHEBI:87947"/>
        <dbReference type="EC" id="3.2.2.n1"/>
    </reaction>
</comment>
<comment type="catalytic activity">
    <reaction evidence="2">
        <text>N(6)-(dimethylallyl)adenosine 5'-phosphate + H2O = N(6)-dimethylallyladenine + D-ribose 5-phosphate</text>
        <dbReference type="Rhea" id="RHEA:48560"/>
        <dbReference type="ChEBI" id="CHEBI:15377"/>
        <dbReference type="ChEBI" id="CHEBI:17660"/>
        <dbReference type="ChEBI" id="CHEBI:57526"/>
        <dbReference type="ChEBI" id="CHEBI:78346"/>
        <dbReference type="EC" id="3.2.2.n1"/>
    </reaction>
</comment>
<proteinExistence type="inferred from homology"/>
<dbReference type="InterPro" id="IPR005269">
    <property type="entry name" value="LOG"/>
</dbReference>
<evidence type="ECO:0000256" key="1">
    <source>
        <dbReference type="ARBA" id="ARBA00006763"/>
    </source>
</evidence>
<comment type="caution">
    <text evidence="3">The sequence shown here is derived from an EMBL/GenBank/DDBJ whole genome shotgun (WGS) entry which is preliminary data.</text>
</comment>
<evidence type="ECO:0000313" key="4">
    <source>
        <dbReference type="Proteomes" id="UP001500603"/>
    </source>
</evidence>
<dbReference type="Proteomes" id="UP001500603">
    <property type="component" value="Unassembled WGS sequence"/>
</dbReference>
<dbReference type="EC" id="3.2.2.n1" evidence="2"/>
<dbReference type="Pfam" id="PF03641">
    <property type="entry name" value="Lysine_decarbox"/>
    <property type="match status" value="1"/>
</dbReference>
<dbReference type="EMBL" id="BAABJM010000001">
    <property type="protein sequence ID" value="GAA5042318.1"/>
    <property type="molecule type" value="Genomic_DNA"/>
</dbReference>
<evidence type="ECO:0000256" key="2">
    <source>
        <dbReference type="RuleBase" id="RU363015"/>
    </source>
</evidence>
<protein>
    <recommendedName>
        <fullName evidence="2">Cytokinin riboside 5'-monophosphate phosphoribohydrolase</fullName>
        <ecNumber evidence="2">3.2.2.n1</ecNumber>
    </recommendedName>
</protein>
<dbReference type="InterPro" id="IPR031100">
    <property type="entry name" value="LOG_fam"/>
</dbReference>
<dbReference type="Gene3D" id="3.40.50.450">
    <property type="match status" value="1"/>
</dbReference>
<dbReference type="PANTHER" id="PTHR31223">
    <property type="entry name" value="LOG FAMILY PROTEIN YJL055W"/>
    <property type="match status" value="1"/>
</dbReference>
<comment type="similarity">
    <text evidence="1 2">Belongs to the LOG family.</text>
</comment>
<dbReference type="PANTHER" id="PTHR31223:SF70">
    <property type="entry name" value="LOG FAMILY PROTEIN YJL055W"/>
    <property type="match status" value="1"/>
</dbReference>
<sequence length="196" mass="21271">MADAKQTPTERYTVCVYCSASTHEQSYLTLAADVGTEIARRGWQLVSGGGRVSMMGAVAVAAREGGANTIGVIPKHLVHQEVADTAADELVVTDTMRQRKQVMEDRADAFLTLPGGIGTMEEFFEAWTGGYLGQHDKPVVILDLDGFYTGLFRWLTELQDRKFVPQTAMDRVTVVTDLPAAFAALEVLGGTPDEES</sequence>
<dbReference type="RefSeq" id="WP_345493084.1">
    <property type="nucleotide sequence ID" value="NZ_BAABJM010000001.1"/>
</dbReference>
<dbReference type="SUPFAM" id="SSF102405">
    <property type="entry name" value="MCP/YpsA-like"/>
    <property type="match status" value="1"/>
</dbReference>
<name>A0ABP9JUK0_9NOCA</name>